<sequence length="137" mass="15706">MRITTILLAQALNLRVCSTTVTAVPSQFHCASYPQTPAIVINGYEWYQKASDEYQITCLGCWVHARRKFKEAKGVQPKGKIGKADQGLNYIKNYTVLNNKPKTCLRINVERYDFVISKYSVGSAHWLREKRPLPDRK</sequence>
<comment type="caution">
    <text evidence="3">The sequence shown here is derived from an EMBL/GenBank/DDBJ whole genome shotgun (WGS) entry which is preliminary data.</text>
</comment>
<protein>
    <submittedName>
        <fullName evidence="3">Transposase</fullName>
    </submittedName>
</protein>
<keyword evidence="4" id="KW-1185">Reference proteome</keyword>
<evidence type="ECO:0000256" key="1">
    <source>
        <dbReference type="SAM" id="SignalP"/>
    </source>
</evidence>
<accession>A0ABS5HF51</accession>
<evidence type="ECO:0000313" key="3">
    <source>
        <dbReference type="EMBL" id="MBR7890258.1"/>
    </source>
</evidence>
<dbReference type="Proteomes" id="UP000679722">
    <property type="component" value="Unassembled WGS sequence"/>
</dbReference>
<organism evidence="3 4">
    <name type="scientific">Marinomonas vulgaris</name>
    <dbReference type="NCBI Taxonomy" id="2823372"/>
    <lineage>
        <taxon>Bacteria</taxon>
        <taxon>Pseudomonadati</taxon>
        <taxon>Pseudomonadota</taxon>
        <taxon>Gammaproteobacteria</taxon>
        <taxon>Oceanospirillales</taxon>
        <taxon>Oceanospirillaceae</taxon>
        <taxon>Marinomonas</taxon>
    </lineage>
</organism>
<evidence type="ECO:0000259" key="2">
    <source>
        <dbReference type="Pfam" id="PF03050"/>
    </source>
</evidence>
<dbReference type="InterPro" id="IPR004291">
    <property type="entry name" value="Transposase_IS66_central"/>
</dbReference>
<reference evidence="3 4" key="1">
    <citation type="submission" date="2021-04" db="EMBL/GenBank/DDBJ databases">
        <authorList>
            <person name="Sun C."/>
        </authorList>
    </citation>
    <scope>NUCLEOTIDE SEQUENCE [LARGE SCALE GENOMIC DNA]</scope>
    <source>
        <strain evidence="3 4">A79</strain>
    </source>
</reference>
<feature type="domain" description="Transposase IS66 central" evidence="2">
    <location>
        <begin position="39"/>
        <end position="93"/>
    </location>
</feature>
<gene>
    <name evidence="3" type="ORF">J9B83_15255</name>
</gene>
<reference evidence="4" key="2">
    <citation type="submission" date="2023-07" db="EMBL/GenBank/DDBJ databases">
        <title>Marinomonas vulgaris A79, complete genome.</title>
        <authorList>
            <person name="Ying J.-J."/>
        </authorList>
    </citation>
    <scope>NUCLEOTIDE SEQUENCE [LARGE SCALE GENOMIC DNA]</scope>
    <source>
        <strain evidence="4">A79</strain>
    </source>
</reference>
<name>A0ABS5HF51_9GAMM</name>
<evidence type="ECO:0000313" key="4">
    <source>
        <dbReference type="Proteomes" id="UP000679722"/>
    </source>
</evidence>
<dbReference type="EMBL" id="JAGSSV010000040">
    <property type="protein sequence ID" value="MBR7890258.1"/>
    <property type="molecule type" value="Genomic_DNA"/>
</dbReference>
<keyword evidence="1" id="KW-0732">Signal</keyword>
<proteinExistence type="predicted"/>
<feature type="signal peptide" evidence="1">
    <location>
        <begin position="1"/>
        <end position="23"/>
    </location>
</feature>
<dbReference type="Pfam" id="PF03050">
    <property type="entry name" value="DDE_Tnp_IS66"/>
    <property type="match status" value="1"/>
</dbReference>
<feature type="chain" id="PRO_5045914056" evidence="1">
    <location>
        <begin position="24"/>
        <end position="137"/>
    </location>
</feature>